<dbReference type="STRING" id="1367422.A0A178ZY87"/>
<gene>
    <name evidence="2" type="ORF">AYL99_00378</name>
</gene>
<feature type="transmembrane region" description="Helical" evidence="1">
    <location>
        <begin position="70"/>
        <end position="88"/>
    </location>
</feature>
<feature type="transmembrane region" description="Helical" evidence="1">
    <location>
        <begin position="42"/>
        <end position="63"/>
    </location>
</feature>
<keyword evidence="1" id="KW-0472">Membrane</keyword>
<evidence type="ECO:0000256" key="1">
    <source>
        <dbReference type="SAM" id="Phobius"/>
    </source>
</evidence>
<dbReference type="GeneID" id="30004548"/>
<dbReference type="PANTHER" id="PTHR42024:SF1">
    <property type="entry name" value="AMINO ACID PERMEASE_ SLC12A DOMAIN-CONTAINING PROTEIN"/>
    <property type="match status" value="1"/>
</dbReference>
<dbReference type="RefSeq" id="XP_018697773.1">
    <property type="nucleotide sequence ID" value="XM_018831894.1"/>
</dbReference>
<protein>
    <submittedName>
        <fullName evidence="2">Uncharacterized protein</fullName>
    </submittedName>
</protein>
<dbReference type="EMBL" id="LVYI01000001">
    <property type="protein sequence ID" value="OAP64406.1"/>
    <property type="molecule type" value="Genomic_DNA"/>
</dbReference>
<keyword evidence="3" id="KW-1185">Reference proteome</keyword>
<keyword evidence="1" id="KW-1133">Transmembrane helix</keyword>
<dbReference type="Proteomes" id="UP000078343">
    <property type="component" value="Unassembled WGS sequence"/>
</dbReference>
<name>A0A178ZY87_9EURO</name>
<feature type="transmembrane region" description="Helical" evidence="1">
    <location>
        <begin position="263"/>
        <end position="283"/>
    </location>
</feature>
<evidence type="ECO:0000313" key="3">
    <source>
        <dbReference type="Proteomes" id="UP000078343"/>
    </source>
</evidence>
<comment type="caution">
    <text evidence="2">The sequence shown here is derived from an EMBL/GenBank/DDBJ whole genome shotgun (WGS) entry which is preliminary data.</text>
</comment>
<dbReference type="AlphaFoldDB" id="A0A178ZY87"/>
<organism evidence="2 3">
    <name type="scientific">Fonsecaea erecta</name>
    <dbReference type="NCBI Taxonomy" id="1367422"/>
    <lineage>
        <taxon>Eukaryota</taxon>
        <taxon>Fungi</taxon>
        <taxon>Dikarya</taxon>
        <taxon>Ascomycota</taxon>
        <taxon>Pezizomycotina</taxon>
        <taxon>Eurotiomycetes</taxon>
        <taxon>Chaetothyriomycetidae</taxon>
        <taxon>Chaetothyriales</taxon>
        <taxon>Herpotrichiellaceae</taxon>
        <taxon>Fonsecaea</taxon>
    </lineage>
</organism>
<dbReference type="OrthoDB" id="4838853at2759"/>
<sequence>MPSWVNGARLGEGGVELATNDDVAFIPNIGLPYRLADHRKNWAIWFSCYCFDGCVLPIILFYALWYRSTLTHWGIFTLITSLSFWTSYHKWFSRGYRLLIKRDPKCRPINGGRWWFDCSYYVLSVALLIVIVELVAATATRNVKVKVISMAPPSVLYTIGGYMLLQNTVHCLGVRTPITLSSFKRGSLTPPPLFTVMEDVFAVDGCHSGLPARHAMLATYNASARFRSTLMWWSWGWCVACLTVAAGLSIVVGLTEGTTGFGIAYGVSFPFIVFMSVVTAFWMEAEDARGAFSASVGQEKALRSVSVRNGRPV</sequence>
<evidence type="ECO:0000313" key="2">
    <source>
        <dbReference type="EMBL" id="OAP64406.1"/>
    </source>
</evidence>
<keyword evidence="1" id="KW-0812">Transmembrane</keyword>
<dbReference type="PANTHER" id="PTHR42024">
    <property type="entry name" value="AMINO ACID PERMEASE_ SLC12A DOMAIN-CONTAINING PROTEIN"/>
    <property type="match status" value="1"/>
</dbReference>
<feature type="transmembrane region" description="Helical" evidence="1">
    <location>
        <begin position="120"/>
        <end position="140"/>
    </location>
</feature>
<reference evidence="2 3" key="1">
    <citation type="submission" date="2016-04" db="EMBL/GenBank/DDBJ databases">
        <title>Draft genome of Fonsecaea erecta CBS 125763.</title>
        <authorList>
            <person name="Weiss V.A."/>
            <person name="Vicente V.A."/>
            <person name="Raittz R.T."/>
            <person name="Moreno L.F."/>
            <person name="De Souza E.M."/>
            <person name="Pedrosa F.O."/>
            <person name="Steffens M.B."/>
            <person name="Faoro H."/>
            <person name="Tadra-Sfeir M.Z."/>
            <person name="Najafzadeh M.J."/>
            <person name="Felipe M.S."/>
            <person name="Teixeira M."/>
            <person name="Sun J."/>
            <person name="Xi L."/>
            <person name="Gomes R."/>
            <person name="De Azevedo C.M."/>
            <person name="Salgado C.G."/>
            <person name="Da Silva M.B."/>
            <person name="Nascimento M.F."/>
            <person name="Queiroz-Telles F."/>
            <person name="Attili D.S."/>
            <person name="Gorbushina A."/>
        </authorList>
    </citation>
    <scope>NUCLEOTIDE SEQUENCE [LARGE SCALE GENOMIC DNA]</scope>
    <source>
        <strain evidence="2 3">CBS 125763</strain>
    </source>
</reference>
<proteinExistence type="predicted"/>
<accession>A0A178ZY87</accession>
<feature type="transmembrane region" description="Helical" evidence="1">
    <location>
        <begin position="230"/>
        <end position="251"/>
    </location>
</feature>